<dbReference type="STRING" id="1126212.K2RJC0"/>
<feature type="transmembrane region" description="Helical" evidence="1">
    <location>
        <begin position="178"/>
        <end position="200"/>
    </location>
</feature>
<dbReference type="PANTHER" id="PTHR38790">
    <property type="entry name" value="2EXR DOMAIN-CONTAINING PROTEIN-RELATED"/>
    <property type="match status" value="1"/>
</dbReference>
<proteinExistence type="predicted"/>
<keyword evidence="1" id="KW-0812">Transmembrane</keyword>
<evidence type="ECO:0000259" key="2">
    <source>
        <dbReference type="Pfam" id="PF24864"/>
    </source>
</evidence>
<dbReference type="InParanoid" id="K2RJC0"/>
<dbReference type="PANTHER" id="PTHR38790:SF8">
    <property type="entry name" value="F-BOX DOMAIN-CONTAINING PROTEIN"/>
    <property type="match status" value="1"/>
</dbReference>
<gene>
    <name evidence="3" type="ORF">MPH_08028</name>
</gene>
<dbReference type="InterPro" id="IPR056632">
    <property type="entry name" value="DUF7730"/>
</dbReference>
<organism evidence="3 4">
    <name type="scientific">Macrophomina phaseolina (strain MS6)</name>
    <name type="common">Charcoal rot fungus</name>
    <dbReference type="NCBI Taxonomy" id="1126212"/>
    <lineage>
        <taxon>Eukaryota</taxon>
        <taxon>Fungi</taxon>
        <taxon>Dikarya</taxon>
        <taxon>Ascomycota</taxon>
        <taxon>Pezizomycotina</taxon>
        <taxon>Dothideomycetes</taxon>
        <taxon>Dothideomycetes incertae sedis</taxon>
        <taxon>Botryosphaeriales</taxon>
        <taxon>Botryosphaeriaceae</taxon>
        <taxon>Macrophomina</taxon>
    </lineage>
</organism>
<dbReference type="AlphaFoldDB" id="K2RJC0"/>
<comment type="caution">
    <text evidence="3">The sequence shown here is derived from an EMBL/GenBank/DDBJ whole genome shotgun (WGS) entry which is preliminary data.</text>
</comment>
<protein>
    <recommendedName>
        <fullName evidence="2">DUF7730 domain-containing protein</fullName>
    </recommendedName>
</protein>
<sequence length="376" mass="42109">MAQHPRAAKKKRVAGKKRLGFLDLPGEIRNEIYAYCFEEEIWVDMTPNANHVLKQTKIQAGTWASAALYTAFRPVANAPKDDTNATTDATSIAIASAATTSGTTTTQHQHTTLATTPATKFKGPAHLRRKPHKIEYHPQPRGRKARIAMTTPRQTKWHTSAGALILTCRQIHAEALPFFYATPFFIFSAPNALLAFLRLLPAPKLALIRKAHIAYATYGDPYASADAEWKARSERTWARAMREASEKLVGLAVLRVRVVVNERPLVFGFGEPWAKALMVWAAACQREVDVDPRTGRPSPGALAPLRMEIGVQSAFVMRKARMPEDALRGALVELHQLFAEAVRRKLCGWSEQDAMIEFRLTKFEKYKRLAERYPLP</sequence>
<reference evidence="3 4" key="1">
    <citation type="journal article" date="2012" name="BMC Genomics">
        <title>Tools to kill: Genome of one of the most destructive plant pathogenic fungi Macrophomina phaseolina.</title>
        <authorList>
            <person name="Islam M.S."/>
            <person name="Haque M.S."/>
            <person name="Islam M.M."/>
            <person name="Emdad E.M."/>
            <person name="Halim A."/>
            <person name="Hossen Q.M.M."/>
            <person name="Hossain M.Z."/>
            <person name="Ahmed B."/>
            <person name="Rahim S."/>
            <person name="Rahman M.S."/>
            <person name="Alam M.M."/>
            <person name="Hou S."/>
            <person name="Wan X."/>
            <person name="Saito J.A."/>
            <person name="Alam M."/>
        </authorList>
    </citation>
    <scope>NUCLEOTIDE SEQUENCE [LARGE SCALE GENOMIC DNA]</scope>
    <source>
        <strain evidence="3 4">MS6</strain>
    </source>
</reference>
<dbReference type="Proteomes" id="UP000007129">
    <property type="component" value="Unassembled WGS sequence"/>
</dbReference>
<dbReference type="eggNOG" id="ENOG502SRIX">
    <property type="taxonomic scope" value="Eukaryota"/>
</dbReference>
<evidence type="ECO:0000313" key="3">
    <source>
        <dbReference type="EMBL" id="EKG14753.1"/>
    </source>
</evidence>
<dbReference type="OrthoDB" id="4757095at2759"/>
<accession>K2RJC0</accession>
<dbReference type="VEuPathDB" id="FungiDB:MPH_08028"/>
<dbReference type="EMBL" id="AHHD01000337">
    <property type="protein sequence ID" value="EKG14753.1"/>
    <property type="molecule type" value="Genomic_DNA"/>
</dbReference>
<keyword evidence="1" id="KW-0472">Membrane</keyword>
<evidence type="ECO:0000313" key="4">
    <source>
        <dbReference type="Proteomes" id="UP000007129"/>
    </source>
</evidence>
<dbReference type="Pfam" id="PF24864">
    <property type="entry name" value="DUF7730"/>
    <property type="match status" value="1"/>
</dbReference>
<feature type="domain" description="DUF7730" evidence="2">
    <location>
        <begin position="131"/>
        <end position="260"/>
    </location>
</feature>
<dbReference type="HOGENOM" id="CLU_831567_0_0_1"/>
<keyword evidence="1" id="KW-1133">Transmembrane helix</keyword>
<evidence type="ECO:0000256" key="1">
    <source>
        <dbReference type="SAM" id="Phobius"/>
    </source>
</evidence>
<name>K2RJC0_MACPH</name>